<feature type="transmembrane region" description="Helical" evidence="5">
    <location>
        <begin position="240"/>
        <end position="259"/>
    </location>
</feature>
<dbReference type="Pfam" id="PF07690">
    <property type="entry name" value="MFS_1"/>
    <property type="match status" value="1"/>
</dbReference>
<feature type="transmembrane region" description="Helical" evidence="5">
    <location>
        <begin position="150"/>
        <end position="169"/>
    </location>
</feature>
<feature type="transmembrane region" description="Helical" evidence="5">
    <location>
        <begin position="417"/>
        <end position="437"/>
    </location>
</feature>
<comment type="caution">
    <text evidence="7">The sequence shown here is derived from an EMBL/GenBank/DDBJ whole genome shotgun (WGS) entry which is preliminary data.</text>
</comment>
<proteinExistence type="predicted"/>
<dbReference type="PANTHER" id="PTHR42718">
    <property type="entry name" value="MAJOR FACILITATOR SUPERFAMILY MULTIDRUG TRANSPORTER MFSC"/>
    <property type="match status" value="1"/>
</dbReference>
<dbReference type="HOGENOM" id="CLU_000960_27_5_1"/>
<keyword evidence="2 5" id="KW-0812">Transmembrane</keyword>
<dbReference type="PANTHER" id="PTHR42718:SF27">
    <property type="entry name" value="TRANSPORTER, PUTATIVE-RELATED"/>
    <property type="match status" value="1"/>
</dbReference>
<sequence>MATVTTTVTSEFDMTTYSPAATATTPVARPLSSEKAPGPSRTVSVADVEPQDAQLATQSLWATTLLITTLCGVTFASSMTTGLLAVALPTMARELDIADGLLLWHLSGLPPSTGTYVVTPTTSNPYMFLTCGCSLLIAGSVADIVGSRRVYIAGCFLLTGFVLGSGLAQNFTQLVVFRAGQGIAASMCLPTAISLLASSLPVGKRRNVGFAFAGASQPLGYSIGLFLGGFFVDSVGWRCGWYMSAAASFVVFLAAVFGIPTRAGGRSLSGSVWKRLAWDIDWVGAVLASACFGMLSYVLAVISDDSQRIKHTTQIVLLCVAGGCLPSFILWVQHQEKHGKPALIPNSLWKELAFSSICVMVFLTWAIVHSLEYLFSLFFQEVQGLSAIETSVRFIPNIAIGIVQTLAVGLVLHRTSVYWVVFVACLLTALSPLLMALNNPAWSYWYAAFWAVLLSPISGDILFVVSALVITGSFPDNTHALAGAVFNTLSQFGASVGLAAVSLISSTVSRQSHAPADLVQGYRACFWTLLGAAAFTCMTGAFGLRRVSDKGMKKDRVLCPQHRGQFLRPRAELVEQRPRRIGTNKAARWRRLLEKDTVHHTL</sequence>
<protein>
    <submittedName>
        <fullName evidence="7">Putative integral membrane protein</fullName>
    </submittedName>
</protein>
<evidence type="ECO:0000256" key="3">
    <source>
        <dbReference type="ARBA" id="ARBA00022989"/>
    </source>
</evidence>
<dbReference type="OrthoDB" id="2130629at2759"/>
<keyword evidence="3 5" id="KW-1133">Transmembrane helix</keyword>
<comment type="subcellular location">
    <subcellularLocation>
        <location evidence="1">Membrane</location>
        <topology evidence="1">Multi-pass membrane protein</topology>
    </subcellularLocation>
</comment>
<dbReference type="InterPro" id="IPR036259">
    <property type="entry name" value="MFS_trans_sf"/>
</dbReference>
<dbReference type="SUPFAM" id="SSF103473">
    <property type="entry name" value="MFS general substrate transporter"/>
    <property type="match status" value="1"/>
</dbReference>
<dbReference type="GO" id="GO:0022857">
    <property type="term" value="F:transmembrane transporter activity"/>
    <property type="evidence" value="ECO:0007669"/>
    <property type="project" value="InterPro"/>
</dbReference>
<evidence type="ECO:0000313" key="7">
    <source>
        <dbReference type="EMBL" id="KDN63399.1"/>
    </source>
</evidence>
<feature type="domain" description="Major facilitator superfamily (MFS) profile" evidence="6">
    <location>
        <begin position="66"/>
        <end position="548"/>
    </location>
</feature>
<gene>
    <name evidence="7" type="ORF">CSUB01_06813</name>
</gene>
<dbReference type="InterPro" id="IPR020846">
    <property type="entry name" value="MFS_dom"/>
</dbReference>
<evidence type="ECO:0000259" key="6">
    <source>
        <dbReference type="PROSITE" id="PS50850"/>
    </source>
</evidence>
<feature type="transmembrane region" description="Helical" evidence="5">
    <location>
        <begin position="314"/>
        <end position="332"/>
    </location>
</feature>
<organism evidence="7 8">
    <name type="scientific">Colletotrichum sublineola</name>
    <name type="common">Sorghum anthracnose fungus</name>
    <dbReference type="NCBI Taxonomy" id="1173701"/>
    <lineage>
        <taxon>Eukaryota</taxon>
        <taxon>Fungi</taxon>
        <taxon>Dikarya</taxon>
        <taxon>Ascomycota</taxon>
        <taxon>Pezizomycotina</taxon>
        <taxon>Sordariomycetes</taxon>
        <taxon>Hypocreomycetidae</taxon>
        <taxon>Glomerellales</taxon>
        <taxon>Glomerellaceae</taxon>
        <taxon>Colletotrichum</taxon>
        <taxon>Colletotrichum graminicola species complex</taxon>
    </lineage>
</organism>
<evidence type="ECO:0000256" key="1">
    <source>
        <dbReference type="ARBA" id="ARBA00004141"/>
    </source>
</evidence>
<dbReference type="EMBL" id="JMSE01001235">
    <property type="protein sequence ID" value="KDN63399.1"/>
    <property type="molecule type" value="Genomic_DNA"/>
</dbReference>
<dbReference type="AlphaFoldDB" id="A0A066X6U3"/>
<evidence type="ECO:0000256" key="4">
    <source>
        <dbReference type="ARBA" id="ARBA00023136"/>
    </source>
</evidence>
<dbReference type="Gene3D" id="1.20.1250.20">
    <property type="entry name" value="MFS general substrate transporter like domains"/>
    <property type="match status" value="2"/>
</dbReference>
<feature type="transmembrane region" description="Helical" evidence="5">
    <location>
        <begin position="125"/>
        <end position="145"/>
    </location>
</feature>
<dbReference type="GO" id="GO:0016020">
    <property type="term" value="C:membrane"/>
    <property type="evidence" value="ECO:0007669"/>
    <property type="project" value="UniProtKB-SubCell"/>
</dbReference>
<dbReference type="Proteomes" id="UP000027238">
    <property type="component" value="Unassembled WGS sequence"/>
</dbReference>
<evidence type="ECO:0000256" key="2">
    <source>
        <dbReference type="ARBA" id="ARBA00022692"/>
    </source>
</evidence>
<keyword evidence="8" id="KW-1185">Reference proteome</keyword>
<dbReference type="InterPro" id="IPR011701">
    <property type="entry name" value="MFS"/>
</dbReference>
<dbReference type="OMA" id="WRFGYYL"/>
<feature type="transmembrane region" description="Helical" evidence="5">
    <location>
        <begin position="60"/>
        <end position="88"/>
    </location>
</feature>
<feature type="transmembrane region" description="Helical" evidence="5">
    <location>
        <begin position="208"/>
        <end position="228"/>
    </location>
</feature>
<feature type="transmembrane region" description="Helical" evidence="5">
    <location>
        <begin position="280"/>
        <end position="302"/>
    </location>
</feature>
<name>A0A066X6U3_COLSU</name>
<feature type="transmembrane region" description="Helical" evidence="5">
    <location>
        <begin position="394"/>
        <end position="412"/>
    </location>
</feature>
<feature type="transmembrane region" description="Helical" evidence="5">
    <location>
        <begin position="524"/>
        <end position="544"/>
    </location>
</feature>
<keyword evidence="4 5" id="KW-0472">Membrane</keyword>
<feature type="transmembrane region" description="Helical" evidence="5">
    <location>
        <begin position="175"/>
        <end position="196"/>
    </location>
</feature>
<feature type="transmembrane region" description="Helical" evidence="5">
    <location>
        <begin position="481"/>
        <end position="504"/>
    </location>
</feature>
<feature type="transmembrane region" description="Helical" evidence="5">
    <location>
        <begin position="443"/>
        <end position="469"/>
    </location>
</feature>
<dbReference type="PROSITE" id="PS50850">
    <property type="entry name" value="MFS"/>
    <property type="match status" value="1"/>
</dbReference>
<reference evidence="8" key="1">
    <citation type="journal article" date="2014" name="Genome Announc.">
        <title>Draft genome sequence of Colletotrichum sublineola, a destructive pathogen of cultivated sorghum.</title>
        <authorList>
            <person name="Baroncelli R."/>
            <person name="Sanz-Martin J.M."/>
            <person name="Rech G.E."/>
            <person name="Sukno S.A."/>
            <person name="Thon M.R."/>
        </authorList>
    </citation>
    <scope>NUCLEOTIDE SEQUENCE [LARGE SCALE GENOMIC DNA]</scope>
    <source>
        <strain evidence="8">TX430BB</strain>
    </source>
</reference>
<evidence type="ECO:0000313" key="8">
    <source>
        <dbReference type="Proteomes" id="UP000027238"/>
    </source>
</evidence>
<evidence type="ECO:0000256" key="5">
    <source>
        <dbReference type="SAM" id="Phobius"/>
    </source>
</evidence>
<feature type="transmembrane region" description="Helical" evidence="5">
    <location>
        <begin position="352"/>
        <end position="374"/>
    </location>
</feature>
<dbReference type="eggNOG" id="KOG0254">
    <property type="taxonomic scope" value="Eukaryota"/>
</dbReference>
<accession>A0A066X6U3</accession>